<evidence type="ECO:0000259" key="1">
    <source>
        <dbReference type="PROSITE" id="PS50181"/>
    </source>
</evidence>
<name>A8N4M2_COPC7</name>
<feature type="domain" description="F-box" evidence="1">
    <location>
        <begin position="4"/>
        <end position="52"/>
    </location>
</feature>
<keyword evidence="3" id="KW-1185">Reference proteome</keyword>
<dbReference type="OrthoDB" id="2688364at2759"/>
<proteinExistence type="predicted"/>
<dbReference type="InParanoid" id="A8N4M2"/>
<dbReference type="AlphaFoldDB" id="A8N4M2"/>
<protein>
    <recommendedName>
        <fullName evidence="1">F-box domain-containing protein</fullName>
    </recommendedName>
</protein>
<dbReference type="SUPFAM" id="SSF81383">
    <property type="entry name" value="F-box domain"/>
    <property type="match status" value="1"/>
</dbReference>
<dbReference type="VEuPathDB" id="FungiDB:CC1G_06000"/>
<sequence>MSTGSSFLSLPPELHIKILNYSDSEDIVATRQTCKHLYDVEKTFHEQIWKACLTQINLRVPLFLPTFQAPVSSQCLESIARRTTRSLEPVFNMQHNHSLSPHDLQPVPSFERRILHNHLANVHPLALYLTPGGRFLLVLTILWLQVWDLAPFLESHEPPIFIKKFPVPPSSKSTLMTAGGGDTKAIQIVLKLQRIKYPTNPPTIELRERFQHPLDQHDQWLSIFVAYELSFSGTEPQLTKLGDLGFIRDEGSRPDRDHLKILTESRALFFVDGVMVVWDFRNHAYCAWKVSEGEYDPLDITVSALIIYLFLPSVLITLTQIFASQGNAFYRHQDKLVAFEIPPLNPIQEPSRRPEILQLSSVPPSPCPSHLIRLPIKHQTPDSDLSLRAFDWMPHWGFKESNDIVFLIHEQDRTIHITTWYGLQDTRNPRNSILKPLGRERVDYPGEYICMKTVAREAYGSREVLASLYLHPALGEAHSTDSSIFACLSSRHDITQEAHSPLQTRQSYPVRLLAIPPEASFFDFDPLSGILVAAAFNSFRIFDIARPSLPC</sequence>
<accession>A8N4M2</accession>
<dbReference type="HOGENOM" id="CLU_525806_0_0_1"/>
<dbReference type="PROSITE" id="PS50181">
    <property type="entry name" value="FBOX"/>
    <property type="match status" value="1"/>
</dbReference>
<comment type="caution">
    <text evidence="2">The sequence shown here is derived from an EMBL/GenBank/DDBJ whole genome shotgun (WGS) entry which is preliminary data.</text>
</comment>
<dbReference type="GeneID" id="6006228"/>
<evidence type="ECO:0000313" key="3">
    <source>
        <dbReference type="Proteomes" id="UP000001861"/>
    </source>
</evidence>
<evidence type="ECO:0000313" key="2">
    <source>
        <dbReference type="EMBL" id="EAU92013.2"/>
    </source>
</evidence>
<dbReference type="EMBL" id="AACS02000003">
    <property type="protein sequence ID" value="EAU92013.2"/>
    <property type="molecule type" value="Genomic_DNA"/>
</dbReference>
<dbReference type="InterPro" id="IPR036047">
    <property type="entry name" value="F-box-like_dom_sf"/>
</dbReference>
<dbReference type="Pfam" id="PF12937">
    <property type="entry name" value="F-box-like"/>
    <property type="match status" value="1"/>
</dbReference>
<dbReference type="KEGG" id="cci:CC1G_06000"/>
<reference evidence="2 3" key="1">
    <citation type="journal article" date="2010" name="Proc. Natl. Acad. Sci. U.S.A.">
        <title>Insights into evolution of multicellular fungi from the assembled chromosomes of the mushroom Coprinopsis cinerea (Coprinus cinereus).</title>
        <authorList>
            <person name="Stajich J.E."/>
            <person name="Wilke S.K."/>
            <person name="Ahren D."/>
            <person name="Au C.H."/>
            <person name="Birren B.W."/>
            <person name="Borodovsky M."/>
            <person name="Burns C."/>
            <person name="Canback B."/>
            <person name="Casselton L.A."/>
            <person name="Cheng C.K."/>
            <person name="Deng J."/>
            <person name="Dietrich F.S."/>
            <person name="Fargo D.C."/>
            <person name="Farman M.L."/>
            <person name="Gathman A.C."/>
            <person name="Goldberg J."/>
            <person name="Guigo R."/>
            <person name="Hoegger P.J."/>
            <person name="Hooker J.B."/>
            <person name="Huggins A."/>
            <person name="James T.Y."/>
            <person name="Kamada T."/>
            <person name="Kilaru S."/>
            <person name="Kodira C."/>
            <person name="Kues U."/>
            <person name="Kupfer D."/>
            <person name="Kwan H.S."/>
            <person name="Lomsadze A."/>
            <person name="Li W."/>
            <person name="Lilly W.W."/>
            <person name="Ma L.J."/>
            <person name="Mackey A.J."/>
            <person name="Manning G."/>
            <person name="Martin F."/>
            <person name="Muraguchi H."/>
            <person name="Natvig D.O."/>
            <person name="Palmerini H."/>
            <person name="Ramesh M.A."/>
            <person name="Rehmeyer C.J."/>
            <person name="Roe B.A."/>
            <person name="Shenoy N."/>
            <person name="Stanke M."/>
            <person name="Ter-Hovhannisyan V."/>
            <person name="Tunlid A."/>
            <person name="Velagapudi R."/>
            <person name="Vision T.J."/>
            <person name="Zeng Q."/>
            <person name="Zolan M.E."/>
            <person name="Pukkila P.J."/>
        </authorList>
    </citation>
    <scope>NUCLEOTIDE SEQUENCE [LARGE SCALE GENOMIC DNA]</scope>
    <source>
        <strain evidence="3">Okayama-7 / 130 / ATCC MYA-4618 / FGSC 9003</strain>
    </source>
</reference>
<dbReference type="Proteomes" id="UP000001861">
    <property type="component" value="Unassembled WGS sequence"/>
</dbReference>
<dbReference type="CDD" id="cd09917">
    <property type="entry name" value="F-box_SF"/>
    <property type="match status" value="1"/>
</dbReference>
<organism evidence="2 3">
    <name type="scientific">Coprinopsis cinerea (strain Okayama-7 / 130 / ATCC MYA-4618 / FGSC 9003)</name>
    <name type="common">Inky cap fungus</name>
    <name type="synonym">Hormographiella aspergillata</name>
    <dbReference type="NCBI Taxonomy" id="240176"/>
    <lineage>
        <taxon>Eukaryota</taxon>
        <taxon>Fungi</taxon>
        <taxon>Dikarya</taxon>
        <taxon>Basidiomycota</taxon>
        <taxon>Agaricomycotina</taxon>
        <taxon>Agaricomycetes</taxon>
        <taxon>Agaricomycetidae</taxon>
        <taxon>Agaricales</taxon>
        <taxon>Agaricineae</taxon>
        <taxon>Psathyrellaceae</taxon>
        <taxon>Coprinopsis</taxon>
    </lineage>
</organism>
<dbReference type="RefSeq" id="XP_001829791.2">
    <property type="nucleotide sequence ID" value="XM_001829739.2"/>
</dbReference>
<dbReference type="InterPro" id="IPR001810">
    <property type="entry name" value="F-box_dom"/>
</dbReference>
<dbReference type="Gene3D" id="1.20.1280.50">
    <property type="match status" value="1"/>
</dbReference>
<gene>
    <name evidence="2" type="ORF">CC1G_06000</name>
</gene>